<keyword evidence="6" id="KW-0732">Signal</keyword>
<keyword evidence="9" id="KW-1185">Reference proteome</keyword>
<evidence type="ECO:0000259" key="7">
    <source>
        <dbReference type="Pfam" id="PF01266"/>
    </source>
</evidence>
<comment type="similarity">
    <text evidence="2">Belongs to the MSOX/MTOX family.</text>
</comment>
<evidence type="ECO:0000256" key="2">
    <source>
        <dbReference type="ARBA" id="ARBA00010989"/>
    </source>
</evidence>
<name>A0ABR2IGM8_9PEZI</name>
<keyword evidence="5" id="KW-0560">Oxidoreductase</keyword>
<reference evidence="8 9" key="1">
    <citation type="journal article" date="2024" name="IMA Fungus">
        <title>Apiospora arundinis, a panoply of carbohydrate-active enzymes and secondary metabolites.</title>
        <authorList>
            <person name="Sorensen T."/>
            <person name="Petersen C."/>
            <person name="Muurmann A.T."/>
            <person name="Christiansen J.V."/>
            <person name="Brundto M.L."/>
            <person name="Overgaard C.K."/>
            <person name="Boysen A.T."/>
            <person name="Wollenberg R.D."/>
            <person name="Larsen T.O."/>
            <person name="Sorensen J.L."/>
            <person name="Nielsen K.L."/>
            <person name="Sondergaard T.E."/>
        </authorList>
    </citation>
    <scope>NUCLEOTIDE SEQUENCE [LARGE SCALE GENOMIC DNA]</scope>
    <source>
        <strain evidence="8 9">AAU 773</strain>
    </source>
</reference>
<feature type="domain" description="FAD dependent oxidoreductase" evidence="7">
    <location>
        <begin position="33"/>
        <end position="418"/>
    </location>
</feature>
<keyword evidence="4" id="KW-0274">FAD</keyword>
<keyword evidence="3" id="KW-0285">Flavoprotein</keyword>
<dbReference type="Proteomes" id="UP001390339">
    <property type="component" value="Unassembled WGS sequence"/>
</dbReference>
<dbReference type="SUPFAM" id="SSF51905">
    <property type="entry name" value="FAD/NAD(P)-binding domain"/>
    <property type="match status" value="1"/>
</dbReference>
<dbReference type="PANTHER" id="PTHR10961:SF24">
    <property type="entry name" value="HYPOTHETICAL FRUCTOSYL AMINE:OXYGEN OXIDOREDUCTASE (EUROFUNG)"/>
    <property type="match status" value="1"/>
</dbReference>
<evidence type="ECO:0000256" key="1">
    <source>
        <dbReference type="ARBA" id="ARBA00001974"/>
    </source>
</evidence>
<dbReference type="InterPro" id="IPR006076">
    <property type="entry name" value="FAD-dep_OxRdtase"/>
</dbReference>
<accession>A0ABR2IGM8</accession>
<dbReference type="InterPro" id="IPR045170">
    <property type="entry name" value="MTOX"/>
</dbReference>
<evidence type="ECO:0000256" key="3">
    <source>
        <dbReference type="ARBA" id="ARBA00022630"/>
    </source>
</evidence>
<dbReference type="Gene3D" id="3.50.50.60">
    <property type="entry name" value="FAD/NAD(P)-binding domain"/>
    <property type="match status" value="1"/>
</dbReference>
<comment type="cofactor">
    <cofactor evidence="1">
        <name>FAD</name>
        <dbReference type="ChEBI" id="CHEBI:57692"/>
    </cofactor>
</comment>
<dbReference type="Pfam" id="PF01266">
    <property type="entry name" value="DAO"/>
    <property type="match status" value="1"/>
</dbReference>
<feature type="signal peptide" evidence="6">
    <location>
        <begin position="1"/>
        <end position="21"/>
    </location>
</feature>
<dbReference type="PANTHER" id="PTHR10961">
    <property type="entry name" value="PEROXISOMAL SARCOSINE OXIDASE"/>
    <property type="match status" value="1"/>
</dbReference>
<comment type="caution">
    <text evidence="8">The sequence shown here is derived from an EMBL/GenBank/DDBJ whole genome shotgun (WGS) entry which is preliminary data.</text>
</comment>
<proteinExistence type="inferred from homology"/>
<dbReference type="EMBL" id="JAPCWZ010000005">
    <property type="protein sequence ID" value="KAK8862694.1"/>
    <property type="molecule type" value="Genomic_DNA"/>
</dbReference>
<gene>
    <name evidence="8" type="ORF">PGQ11_008929</name>
</gene>
<dbReference type="Gene3D" id="3.30.9.10">
    <property type="entry name" value="D-Amino Acid Oxidase, subunit A, domain 2"/>
    <property type="match status" value="1"/>
</dbReference>
<protein>
    <submittedName>
        <fullName evidence="8">FAD dependent oxidoreductase</fullName>
    </submittedName>
</protein>
<feature type="chain" id="PRO_5046773389" evidence="6">
    <location>
        <begin position="22"/>
        <end position="473"/>
    </location>
</feature>
<evidence type="ECO:0000256" key="4">
    <source>
        <dbReference type="ARBA" id="ARBA00022827"/>
    </source>
</evidence>
<evidence type="ECO:0000313" key="9">
    <source>
        <dbReference type="Proteomes" id="UP001390339"/>
    </source>
</evidence>
<sequence length="473" mass="51646">MRLGCWQLYLHVLAIVTITMAALEAPLEKTSSILVIGAGTWGTSIAYRLVKRGYTNIKVLDSNTFPSSISAGNDHNKILEEPISPPAADQNDLDYAWNTIETLSSEVWRNDPVYAPRYHPTGFIYAAVSDEAWSKVKAAAEARPDVYSLLEGADAFRQTMPKGVLTGDLTGWRGFIRREGAGWVEARDIMLDVHAEATKDGAATFVCDPQAGRVAELLYENDEVVGAKTADGATHRADFTILAAGAGASTLIDFEKQLRPTAWTLAHVPLTAAEAPTYAELPVLFAVDQGFFLSPPKSAIAAGEPELKICDEHPGYIHLVEDEKKKNEKQPVPIQRDAIPRNSATNMQKLLQATVPQLADRPLLRPRLCWDADTPDRLFLIARHPGNSSAPSRLLVAAGGSGNGFMNAPAVGILVADLLEDQLEERMAKSLRWRPETAVNRDWFDTQGRFGGTGKVVDLSEIPDDDWAKGPIR</sequence>
<dbReference type="InterPro" id="IPR036188">
    <property type="entry name" value="FAD/NAD-bd_sf"/>
</dbReference>
<evidence type="ECO:0000256" key="6">
    <source>
        <dbReference type="SAM" id="SignalP"/>
    </source>
</evidence>
<evidence type="ECO:0000256" key="5">
    <source>
        <dbReference type="ARBA" id="ARBA00023002"/>
    </source>
</evidence>
<evidence type="ECO:0000313" key="8">
    <source>
        <dbReference type="EMBL" id="KAK8862694.1"/>
    </source>
</evidence>
<organism evidence="8 9">
    <name type="scientific">Apiospora arundinis</name>
    <dbReference type="NCBI Taxonomy" id="335852"/>
    <lineage>
        <taxon>Eukaryota</taxon>
        <taxon>Fungi</taxon>
        <taxon>Dikarya</taxon>
        <taxon>Ascomycota</taxon>
        <taxon>Pezizomycotina</taxon>
        <taxon>Sordariomycetes</taxon>
        <taxon>Xylariomycetidae</taxon>
        <taxon>Amphisphaeriales</taxon>
        <taxon>Apiosporaceae</taxon>
        <taxon>Apiospora</taxon>
    </lineage>
</organism>